<sequence>MFDLSIQEATLIQRKTEEIKKKLDEEFIKYSPSDNTIHITVSVSRNIKEVEVSENVKINSIISILNEVLSKVRYIFEIKRAEMLQEELKK</sequence>
<name>A0A7Z7LZ12_9FLAO</name>
<proteinExistence type="predicted"/>
<dbReference type="RefSeq" id="WP_115172599.1">
    <property type="nucleotide sequence ID" value="NZ_JACLEP010000016.1"/>
</dbReference>
<evidence type="ECO:0000313" key="2">
    <source>
        <dbReference type="Proteomes" id="UP000254876"/>
    </source>
</evidence>
<comment type="caution">
    <text evidence="1">The sequence shown here is derived from an EMBL/GenBank/DDBJ whole genome shotgun (WGS) entry which is preliminary data.</text>
</comment>
<dbReference type="InterPro" id="IPR036894">
    <property type="entry name" value="YbaB-like_sf"/>
</dbReference>
<dbReference type="EMBL" id="UFYD01000001">
    <property type="protein sequence ID" value="STD09177.1"/>
    <property type="molecule type" value="Genomic_DNA"/>
</dbReference>
<evidence type="ECO:0000313" key="1">
    <source>
        <dbReference type="EMBL" id="STD09177.1"/>
    </source>
</evidence>
<organism evidence="1 2">
    <name type="scientific">Elizabethkingia anophelis</name>
    <dbReference type="NCBI Taxonomy" id="1117645"/>
    <lineage>
        <taxon>Bacteria</taxon>
        <taxon>Pseudomonadati</taxon>
        <taxon>Bacteroidota</taxon>
        <taxon>Flavobacteriia</taxon>
        <taxon>Flavobacteriales</taxon>
        <taxon>Weeksellaceae</taxon>
        <taxon>Elizabethkingia</taxon>
    </lineage>
</organism>
<dbReference type="AlphaFoldDB" id="A0A7Z7LZ12"/>
<accession>A0A7Z7LZ12</accession>
<reference evidence="1 2" key="1">
    <citation type="submission" date="2018-06" db="EMBL/GenBank/DDBJ databases">
        <authorList>
            <consortium name="Pathogen Informatics"/>
            <person name="Doyle S."/>
        </authorList>
    </citation>
    <scope>NUCLEOTIDE SEQUENCE [LARGE SCALE GENOMIC DNA]</scope>
    <source>
        <strain evidence="1 2">NCTC10588</strain>
    </source>
</reference>
<protein>
    <submittedName>
        <fullName evidence="1">Uncharacterized protein</fullName>
    </submittedName>
</protein>
<gene>
    <name evidence="1" type="ORF">NCTC10588_02965</name>
</gene>
<dbReference type="SUPFAM" id="SSF82607">
    <property type="entry name" value="YbaB-like"/>
    <property type="match status" value="1"/>
</dbReference>
<dbReference type="Proteomes" id="UP000254876">
    <property type="component" value="Unassembled WGS sequence"/>
</dbReference>